<evidence type="ECO:0000313" key="4">
    <source>
        <dbReference type="Proteomes" id="UP001562178"/>
    </source>
</evidence>
<name>A0ABV4B6L4_9BURK</name>
<feature type="transmembrane region" description="Helical" evidence="2">
    <location>
        <begin position="7"/>
        <end position="25"/>
    </location>
</feature>
<keyword evidence="2" id="KW-0472">Membrane</keyword>
<evidence type="ECO:0000256" key="2">
    <source>
        <dbReference type="SAM" id="Phobius"/>
    </source>
</evidence>
<feature type="region of interest" description="Disordered" evidence="1">
    <location>
        <begin position="76"/>
        <end position="95"/>
    </location>
</feature>
<dbReference type="Proteomes" id="UP001562178">
    <property type="component" value="Unassembled WGS sequence"/>
</dbReference>
<feature type="compositionally biased region" description="Pro residues" evidence="1">
    <location>
        <begin position="78"/>
        <end position="95"/>
    </location>
</feature>
<evidence type="ECO:0008006" key="5">
    <source>
        <dbReference type="Google" id="ProtNLM"/>
    </source>
</evidence>
<sequence>MKRHISVILVAANVVLALLLAWMWLTPSGGLKNAHWTVPRGQKSNLDDIVPRLGKAQAMDHSQFLAMLDRPLFSLTRRPPPPPPAAPAEAPPPPPDYLADAVLSGVYIGEDGKSGGIIINFQGKDKSLPLRGTLDGWTLSSVADNRVYFTRDGVTKEIALQKGKLQQGFGPATETNVPQRAMPAQIGQPPAGTDTPPPRRRASLGGSTAAQRP</sequence>
<comment type="caution">
    <text evidence="3">The sequence shown here is derived from an EMBL/GenBank/DDBJ whole genome shotgun (WGS) entry which is preliminary data.</text>
</comment>
<proteinExistence type="predicted"/>
<dbReference type="RefSeq" id="WP_369460873.1">
    <property type="nucleotide sequence ID" value="NZ_JBGBDC010000009.1"/>
</dbReference>
<dbReference type="EMBL" id="JBGBDC010000009">
    <property type="protein sequence ID" value="MEY2253178.1"/>
    <property type="molecule type" value="Genomic_DNA"/>
</dbReference>
<reference evidence="3 4" key="1">
    <citation type="journal article" date="2016" name="Int. J. Syst. Evol. Microbiol.">
        <title>Description of Comamonas sediminis sp. nov., isolated from lagoon sediments.</title>
        <authorList>
            <person name="Subhash Y."/>
            <person name="Bang J.J."/>
            <person name="You T.H."/>
            <person name="Lee S.S."/>
        </authorList>
    </citation>
    <scope>NUCLEOTIDE SEQUENCE [LARGE SCALE GENOMIC DNA]</scope>
    <source>
        <strain evidence="3 4">JCM 31169</strain>
    </source>
</reference>
<accession>A0ABV4B6L4</accession>
<organism evidence="3 4">
    <name type="scientific">Comamonas sediminis</name>
    <dbReference type="NCBI Taxonomy" id="1783360"/>
    <lineage>
        <taxon>Bacteria</taxon>
        <taxon>Pseudomonadati</taxon>
        <taxon>Pseudomonadota</taxon>
        <taxon>Betaproteobacteria</taxon>
        <taxon>Burkholderiales</taxon>
        <taxon>Comamonadaceae</taxon>
        <taxon>Comamonas</taxon>
    </lineage>
</organism>
<gene>
    <name evidence="3" type="ORF">AB7A72_19320</name>
</gene>
<evidence type="ECO:0000256" key="1">
    <source>
        <dbReference type="SAM" id="MobiDB-lite"/>
    </source>
</evidence>
<protein>
    <recommendedName>
        <fullName evidence="5">General secretion pathway protein GspN</fullName>
    </recommendedName>
</protein>
<evidence type="ECO:0000313" key="3">
    <source>
        <dbReference type="EMBL" id="MEY2253178.1"/>
    </source>
</evidence>
<keyword evidence="2" id="KW-0812">Transmembrane</keyword>
<keyword evidence="2" id="KW-1133">Transmembrane helix</keyword>
<keyword evidence="4" id="KW-1185">Reference proteome</keyword>
<feature type="region of interest" description="Disordered" evidence="1">
    <location>
        <begin position="165"/>
        <end position="213"/>
    </location>
</feature>